<name>A0A813MA43_9BILA</name>
<sequence>MCSFIFFVLSYYKDRLLNYIPNVQSLCVHIYTDLQNVSNYSSINNSSIINSSIRSLQISTINNIPFNHIENLFKNSFKSLQTLKFFFKTDASSQSCLDYIDDKRWEFLLQSLESLENFHCCIELPIQSKLVENLFEQNHFFLKRNWVFFIETYTYSFNTICRLYTKPYLKRRLDIIPSKAFVVNNNSYSRVRDLRILIDIIPVNISNNISELIYKNVTSLTLISNKSFNEQSFLTYLYSIINQTNLFYLTIQLDNCSKHFLLNLIENCSKLYSLTLSTYHSWSKLIQLSSQISKSNLRSLTVYELFIDFNQYYLIHQLFNQLEILSLTVTTIEDCYRLLSLLFIGNKRKTLEKIRSLSIKCDFNEPDTIANWIRSNIPRKLSYKCTTSVLFIWF</sequence>
<dbReference type="Proteomes" id="UP000663860">
    <property type="component" value="Unassembled WGS sequence"/>
</dbReference>
<reference evidence="1" key="1">
    <citation type="submission" date="2021-02" db="EMBL/GenBank/DDBJ databases">
        <authorList>
            <person name="Nowell W R."/>
        </authorList>
    </citation>
    <scope>NUCLEOTIDE SEQUENCE</scope>
</reference>
<comment type="caution">
    <text evidence="1">The sequence shown here is derived from an EMBL/GenBank/DDBJ whole genome shotgun (WGS) entry which is preliminary data.</text>
</comment>
<accession>A0A813MA43</accession>
<gene>
    <name evidence="1" type="ORF">IZO911_LOCUS242</name>
    <name evidence="2" type="ORF">KXQ929_LOCUS14057</name>
</gene>
<dbReference type="EMBL" id="CAJOBB010000770">
    <property type="protein sequence ID" value="CAF3747844.1"/>
    <property type="molecule type" value="Genomic_DNA"/>
</dbReference>
<dbReference type="EMBL" id="CAJNOE010000001">
    <property type="protein sequence ID" value="CAF0712514.1"/>
    <property type="molecule type" value="Genomic_DNA"/>
</dbReference>
<organism evidence="1 3">
    <name type="scientific">Adineta steineri</name>
    <dbReference type="NCBI Taxonomy" id="433720"/>
    <lineage>
        <taxon>Eukaryota</taxon>
        <taxon>Metazoa</taxon>
        <taxon>Spiralia</taxon>
        <taxon>Gnathifera</taxon>
        <taxon>Rotifera</taxon>
        <taxon>Eurotatoria</taxon>
        <taxon>Bdelloidea</taxon>
        <taxon>Adinetida</taxon>
        <taxon>Adinetidae</taxon>
        <taxon>Adineta</taxon>
    </lineage>
</organism>
<evidence type="ECO:0000313" key="3">
    <source>
        <dbReference type="Proteomes" id="UP000663860"/>
    </source>
</evidence>
<evidence type="ECO:0000313" key="1">
    <source>
        <dbReference type="EMBL" id="CAF0712514.1"/>
    </source>
</evidence>
<protein>
    <submittedName>
        <fullName evidence="1">Uncharacterized protein</fullName>
    </submittedName>
</protein>
<evidence type="ECO:0000313" key="2">
    <source>
        <dbReference type="EMBL" id="CAF3747844.1"/>
    </source>
</evidence>
<dbReference type="AlphaFoldDB" id="A0A813MA43"/>
<dbReference type="Proteomes" id="UP000663868">
    <property type="component" value="Unassembled WGS sequence"/>
</dbReference>
<proteinExistence type="predicted"/>